<name>A0A8T0CGK1_CORYI</name>
<sequence length="135" mass="15399">MPLGLRFPRETTLLHRPIPSSTHLTISSHHRRSWSPISRAASVSAMAVSSVRVAAAQMTSINDLAANFATCSRLVQVTLMFSLFFPSFFVIVSRFLTVRWHSHLRFYRSVIILKDQRSSFFSFLVHLAIKSFVFL</sequence>
<feature type="transmembrane region" description="Helical" evidence="1">
    <location>
        <begin position="75"/>
        <end position="97"/>
    </location>
</feature>
<dbReference type="Gramene" id="rna-gnl|WGS:JABURB|Cocit.L4762.1">
    <property type="protein sequence ID" value="cds-KAF7846254.1"/>
    <property type="gene ID" value="gene-BT93_L4762"/>
</dbReference>
<accession>A0A8T0CGK1</accession>
<protein>
    <submittedName>
        <fullName evidence="2">Uncharacterized protein</fullName>
    </submittedName>
</protein>
<evidence type="ECO:0000313" key="3">
    <source>
        <dbReference type="Proteomes" id="UP000806378"/>
    </source>
</evidence>
<evidence type="ECO:0000313" key="2">
    <source>
        <dbReference type="EMBL" id="KAF7846254.1"/>
    </source>
</evidence>
<comment type="caution">
    <text evidence="2">The sequence shown here is derived from an EMBL/GenBank/DDBJ whole genome shotgun (WGS) entry which is preliminary data.</text>
</comment>
<organism evidence="2 3">
    <name type="scientific">Corymbia citriodora subsp. variegata</name>
    <dbReference type="NCBI Taxonomy" id="360336"/>
    <lineage>
        <taxon>Eukaryota</taxon>
        <taxon>Viridiplantae</taxon>
        <taxon>Streptophyta</taxon>
        <taxon>Embryophyta</taxon>
        <taxon>Tracheophyta</taxon>
        <taxon>Spermatophyta</taxon>
        <taxon>Magnoliopsida</taxon>
        <taxon>eudicotyledons</taxon>
        <taxon>Gunneridae</taxon>
        <taxon>Pentapetalae</taxon>
        <taxon>rosids</taxon>
        <taxon>malvids</taxon>
        <taxon>Myrtales</taxon>
        <taxon>Myrtaceae</taxon>
        <taxon>Myrtoideae</taxon>
        <taxon>Eucalypteae</taxon>
        <taxon>Corymbia</taxon>
    </lineage>
</organism>
<dbReference type="OrthoDB" id="10250282at2759"/>
<proteinExistence type="predicted"/>
<gene>
    <name evidence="2" type="ORF">BT93_L4762</name>
</gene>
<evidence type="ECO:0000256" key="1">
    <source>
        <dbReference type="SAM" id="Phobius"/>
    </source>
</evidence>
<keyword evidence="1" id="KW-1133">Transmembrane helix</keyword>
<keyword evidence="3" id="KW-1185">Reference proteome</keyword>
<keyword evidence="1" id="KW-0472">Membrane</keyword>
<dbReference type="EMBL" id="MU094145">
    <property type="protein sequence ID" value="KAF7846254.1"/>
    <property type="molecule type" value="Genomic_DNA"/>
</dbReference>
<keyword evidence="1" id="KW-0812">Transmembrane</keyword>
<dbReference type="Proteomes" id="UP000806378">
    <property type="component" value="Unassembled WGS sequence"/>
</dbReference>
<dbReference type="AlphaFoldDB" id="A0A8T0CGK1"/>
<reference evidence="2" key="1">
    <citation type="submission" date="2020-05" db="EMBL/GenBank/DDBJ databases">
        <title>WGS assembly of Corymbia citriodora subspecies variegata.</title>
        <authorList>
            <person name="Barry K."/>
            <person name="Hundley H."/>
            <person name="Shu S."/>
            <person name="Jenkins J."/>
            <person name="Grimwood J."/>
            <person name="Baten A."/>
        </authorList>
    </citation>
    <scope>NUCLEOTIDE SEQUENCE</scope>
    <source>
        <strain evidence="2">CV2-018</strain>
    </source>
</reference>